<keyword evidence="1" id="KW-0472">Membrane</keyword>
<keyword evidence="1" id="KW-1133">Transmembrane helix</keyword>
<feature type="transmembrane region" description="Helical" evidence="1">
    <location>
        <begin position="34"/>
        <end position="55"/>
    </location>
</feature>
<accession>A0A822AVB1</accession>
<gene>
    <name evidence="2" type="ORF">QYT958_LOCUS39337</name>
</gene>
<reference evidence="2" key="1">
    <citation type="submission" date="2021-02" db="EMBL/GenBank/DDBJ databases">
        <authorList>
            <person name="Nowell W R."/>
        </authorList>
    </citation>
    <scope>NUCLEOTIDE SEQUENCE</scope>
</reference>
<dbReference type="AlphaFoldDB" id="A0A822AVB1"/>
<name>A0A822AVB1_9BILA</name>
<feature type="non-terminal residue" evidence="2">
    <location>
        <position position="61"/>
    </location>
</feature>
<comment type="caution">
    <text evidence="2">The sequence shown here is derived from an EMBL/GenBank/DDBJ whole genome shotgun (WGS) entry which is preliminary data.</text>
</comment>
<protein>
    <submittedName>
        <fullName evidence="2">Uncharacterized protein</fullName>
    </submittedName>
</protein>
<sequence length="61" mass="6913">MLLQPPSTICYLGLIHHILSNRLTRQAYYNHGPLILLFVGLITIVGDLSMVLNFFRTDIVS</sequence>
<organism evidence="2 3">
    <name type="scientific">Rotaria socialis</name>
    <dbReference type="NCBI Taxonomy" id="392032"/>
    <lineage>
        <taxon>Eukaryota</taxon>
        <taxon>Metazoa</taxon>
        <taxon>Spiralia</taxon>
        <taxon>Gnathifera</taxon>
        <taxon>Rotifera</taxon>
        <taxon>Eurotatoria</taxon>
        <taxon>Bdelloidea</taxon>
        <taxon>Philodinida</taxon>
        <taxon>Philodinidae</taxon>
        <taxon>Rotaria</taxon>
    </lineage>
</organism>
<evidence type="ECO:0000313" key="2">
    <source>
        <dbReference type="EMBL" id="CAF5013903.1"/>
    </source>
</evidence>
<dbReference type="Proteomes" id="UP000663848">
    <property type="component" value="Unassembled WGS sequence"/>
</dbReference>
<dbReference type="EMBL" id="CAJOBR010036458">
    <property type="protein sequence ID" value="CAF5013903.1"/>
    <property type="molecule type" value="Genomic_DNA"/>
</dbReference>
<proteinExistence type="predicted"/>
<evidence type="ECO:0000256" key="1">
    <source>
        <dbReference type="SAM" id="Phobius"/>
    </source>
</evidence>
<evidence type="ECO:0000313" key="3">
    <source>
        <dbReference type="Proteomes" id="UP000663848"/>
    </source>
</evidence>
<keyword evidence="1" id="KW-0812">Transmembrane</keyword>